<evidence type="ECO:0000256" key="6">
    <source>
        <dbReference type="SAM" id="MobiDB-lite"/>
    </source>
</evidence>
<reference evidence="8 9" key="1">
    <citation type="submission" date="2024-04" db="EMBL/GenBank/DDBJ databases">
        <title>Complete genome sequence of Nguyenibacter vanlangesis HBCM-1154, a strain capable of nitrogen fixation, IAA production, and phosphorus solubilization isolated from sugarcane soil.</title>
        <authorList>
            <person name="MY HANH P."/>
        </authorList>
    </citation>
    <scope>NUCLEOTIDE SEQUENCE [LARGE SCALE GENOMIC DNA]</scope>
    <source>
        <strain evidence="8 9">HBCM 1154</strain>
    </source>
</reference>
<dbReference type="Pfam" id="PF20172">
    <property type="entry name" value="DUF6538"/>
    <property type="match status" value="1"/>
</dbReference>
<dbReference type="PROSITE" id="PS51900">
    <property type="entry name" value="CB"/>
    <property type="match status" value="1"/>
</dbReference>
<evidence type="ECO:0000256" key="3">
    <source>
        <dbReference type="ARBA" id="ARBA00023125"/>
    </source>
</evidence>
<dbReference type="InterPro" id="IPR044068">
    <property type="entry name" value="CB"/>
</dbReference>
<dbReference type="InterPro" id="IPR046668">
    <property type="entry name" value="DUF6538"/>
</dbReference>
<evidence type="ECO:0000256" key="5">
    <source>
        <dbReference type="PROSITE-ProRule" id="PRU01248"/>
    </source>
</evidence>
<dbReference type="Proteomes" id="UP001449795">
    <property type="component" value="Chromosome"/>
</dbReference>
<dbReference type="Gene3D" id="1.10.150.130">
    <property type="match status" value="1"/>
</dbReference>
<dbReference type="PANTHER" id="PTHR30349:SF41">
    <property type="entry name" value="INTEGRASE_RECOMBINASE PROTEIN MJ0367-RELATED"/>
    <property type="match status" value="1"/>
</dbReference>
<dbReference type="RefSeq" id="WP_342627819.1">
    <property type="nucleotide sequence ID" value="NZ_CP152276.1"/>
</dbReference>
<protein>
    <submittedName>
        <fullName evidence="8">DUF6538 domain-containing protein</fullName>
    </submittedName>
</protein>
<dbReference type="InterPro" id="IPR011010">
    <property type="entry name" value="DNA_brk_join_enz"/>
</dbReference>
<dbReference type="PANTHER" id="PTHR30349">
    <property type="entry name" value="PHAGE INTEGRASE-RELATED"/>
    <property type="match status" value="1"/>
</dbReference>
<accession>A0ABZ3D2L2</accession>
<evidence type="ECO:0000256" key="1">
    <source>
        <dbReference type="ARBA" id="ARBA00008857"/>
    </source>
</evidence>
<evidence type="ECO:0000256" key="4">
    <source>
        <dbReference type="ARBA" id="ARBA00023172"/>
    </source>
</evidence>
<dbReference type="InterPro" id="IPR013762">
    <property type="entry name" value="Integrase-like_cat_sf"/>
</dbReference>
<keyword evidence="3 5" id="KW-0238">DNA-binding</keyword>
<keyword evidence="2" id="KW-0229">DNA integration</keyword>
<dbReference type="EMBL" id="CP152276">
    <property type="protein sequence ID" value="XAE42002.1"/>
    <property type="molecule type" value="Genomic_DNA"/>
</dbReference>
<dbReference type="Gene3D" id="1.10.443.10">
    <property type="entry name" value="Intergrase catalytic core"/>
    <property type="match status" value="1"/>
</dbReference>
<keyword evidence="9" id="KW-1185">Reference proteome</keyword>
<feature type="region of interest" description="Disordered" evidence="6">
    <location>
        <begin position="149"/>
        <end position="184"/>
    </location>
</feature>
<dbReference type="InterPro" id="IPR004107">
    <property type="entry name" value="Integrase_SAM-like_N"/>
</dbReference>
<dbReference type="Pfam" id="PF02899">
    <property type="entry name" value="Phage_int_SAM_1"/>
    <property type="match status" value="1"/>
</dbReference>
<evidence type="ECO:0000313" key="8">
    <source>
        <dbReference type="EMBL" id="XAE42002.1"/>
    </source>
</evidence>
<feature type="compositionally biased region" description="Pro residues" evidence="6">
    <location>
        <begin position="155"/>
        <end position="179"/>
    </location>
</feature>
<dbReference type="InterPro" id="IPR050090">
    <property type="entry name" value="Tyrosine_recombinase_XerCD"/>
</dbReference>
<evidence type="ECO:0000259" key="7">
    <source>
        <dbReference type="PROSITE" id="PS51900"/>
    </source>
</evidence>
<dbReference type="SUPFAM" id="SSF56349">
    <property type="entry name" value="DNA breaking-rejoining enzymes"/>
    <property type="match status" value="1"/>
</dbReference>
<keyword evidence="4" id="KW-0233">DNA recombination</keyword>
<name>A0ABZ3D2L2_9PROT</name>
<organism evidence="8 9">
    <name type="scientific">Nguyenibacter vanlangensis</name>
    <dbReference type="NCBI Taxonomy" id="1216886"/>
    <lineage>
        <taxon>Bacteria</taxon>
        <taxon>Pseudomonadati</taxon>
        <taxon>Pseudomonadota</taxon>
        <taxon>Alphaproteobacteria</taxon>
        <taxon>Acetobacterales</taxon>
        <taxon>Acetobacteraceae</taxon>
        <taxon>Nguyenibacter</taxon>
    </lineage>
</organism>
<evidence type="ECO:0000256" key="2">
    <source>
        <dbReference type="ARBA" id="ARBA00022908"/>
    </source>
</evidence>
<sequence>MSTPYIHRRGRYPGWYLRVHVPADLRQFVGHHIVRGLGTSDRRRAAIRATETVSRLMSAFDDFRRQVWRRANEMMAAEGVVSDTDRTEILTAAVAEWVASSLHVAASQDVAAVNTLAPRVRAAILQIVDAGTAAADRAALVGQYLGDDPQAPAIPEGPAPLPISQPVPQPVPAQPPPAPRESSKPWPAFIEDFLAKKPGISEKTRKSYRAALGDLEKHMGAKEIRHVKLADLQRYIDHLETRPNARGGTLNRDSVVRQKSHLVTYFDWCMGREYLPEINLKRIQVRDRTEKEKNGTARRAFTESELVFIFRSPLFSGYESHESRSTPGACRDKISDYWFMLVMAMTGARHGELAYSPAALTKLGDVYCVNALHATKTRQSKRLIPVIPDLERTGFIDYARRMERNGGLLFPIPPHNGKVARDVPQAWSKRLNRYIDDIGLTGPDLVGYSFRHACRQMLRAGAIGDELMNKVFGHASGTVGSNYGKHLSAQEARLTYENVSFAADLSHLNR</sequence>
<gene>
    <name evidence="8" type="ORF">AAC691_17250</name>
</gene>
<proteinExistence type="inferred from homology"/>
<evidence type="ECO:0000313" key="9">
    <source>
        <dbReference type="Proteomes" id="UP001449795"/>
    </source>
</evidence>
<comment type="similarity">
    <text evidence="1">Belongs to the 'phage' integrase family.</text>
</comment>
<dbReference type="InterPro" id="IPR010998">
    <property type="entry name" value="Integrase_recombinase_N"/>
</dbReference>
<feature type="domain" description="Core-binding (CB)" evidence="7">
    <location>
        <begin position="184"/>
        <end position="270"/>
    </location>
</feature>